<dbReference type="PANTHER" id="PTHR43537:SF5">
    <property type="entry name" value="UXU OPERON TRANSCRIPTIONAL REGULATOR"/>
    <property type="match status" value="1"/>
</dbReference>
<comment type="caution">
    <text evidence="5">The sequence shown here is derived from an EMBL/GenBank/DDBJ whole genome shotgun (WGS) entry which is preliminary data.</text>
</comment>
<dbReference type="InterPro" id="IPR036388">
    <property type="entry name" value="WH-like_DNA-bd_sf"/>
</dbReference>
<keyword evidence="1" id="KW-0805">Transcription regulation</keyword>
<dbReference type="GO" id="GO:0003677">
    <property type="term" value="F:DNA binding"/>
    <property type="evidence" value="ECO:0007669"/>
    <property type="project" value="UniProtKB-KW"/>
</dbReference>
<dbReference type="PROSITE" id="PS50949">
    <property type="entry name" value="HTH_GNTR"/>
    <property type="match status" value="1"/>
</dbReference>
<sequence length="239" mass="26803">MTFEAISKTAVAEDIVAQLLLLIQEKKLRPGDKLPPERELAVMMGVSRPSLREALRSLSIMHVVELRHGSGTYVTSLEPEILVEHLDFVFALDDSTYLQLFETRKILEPGLCALAAQRISDEELAQLETCVAHSAAGPQDPEAYFQADIELHTIITVAAHNPVLHRFMASIHRLSQASRRRTVVLPGIMQQTYQDHQAIVQALTAHDPTAAYQAMLTHLTHIEQRLRAEQTHEKHNDLS</sequence>
<evidence type="ECO:0000313" key="5">
    <source>
        <dbReference type="EMBL" id="GHO90952.1"/>
    </source>
</evidence>
<evidence type="ECO:0000313" key="6">
    <source>
        <dbReference type="Proteomes" id="UP000597444"/>
    </source>
</evidence>
<dbReference type="EMBL" id="BNJK01000001">
    <property type="protein sequence ID" value="GHO90952.1"/>
    <property type="molecule type" value="Genomic_DNA"/>
</dbReference>
<reference evidence="5" key="1">
    <citation type="submission" date="2020-10" db="EMBL/GenBank/DDBJ databases">
        <title>Taxonomic study of unclassified bacteria belonging to the class Ktedonobacteria.</title>
        <authorList>
            <person name="Yabe S."/>
            <person name="Wang C.M."/>
            <person name="Zheng Y."/>
            <person name="Sakai Y."/>
            <person name="Cavaletti L."/>
            <person name="Monciardini P."/>
            <person name="Donadio S."/>
        </authorList>
    </citation>
    <scope>NUCLEOTIDE SEQUENCE</scope>
    <source>
        <strain evidence="5">ID150040</strain>
    </source>
</reference>
<dbReference type="SUPFAM" id="SSF46785">
    <property type="entry name" value="Winged helix' DNA-binding domain"/>
    <property type="match status" value="1"/>
</dbReference>
<dbReference type="AlphaFoldDB" id="A0A8J3MYJ7"/>
<dbReference type="RefSeq" id="WP_220201885.1">
    <property type="nucleotide sequence ID" value="NZ_BNJK01000001.1"/>
</dbReference>
<evidence type="ECO:0000256" key="3">
    <source>
        <dbReference type="ARBA" id="ARBA00023163"/>
    </source>
</evidence>
<evidence type="ECO:0000256" key="1">
    <source>
        <dbReference type="ARBA" id="ARBA00023015"/>
    </source>
</evidence>
<dbReference type="InterPro" id="IPR011711">
    <property type="entry name" value="GntR_C"/>
</dbReference>
<keyword evidence="3" id="KW-0804">Transcription</keyword>
<dbReference type="SMART" id="SM00345">
    <property type="entry name" value="HTH_GNTR"/>
    <property type="match status" value="1"/>
</dbReference>
<dbReference type="PRINTS" id="PR00035">
    <property type="entry name" value="HTHGNTR"/>
</dbReference>
<dbReference type="SUPFAM" id="SSF48008">
    <property type="entry name" value="GntR ligand-binding domain-like"/>
    <property type="match status" value="1"/>
</dbReference>
<proteinExistence type="predicted"/>
<dbReference type="GO" id="GO:0003700">
    <property type="term" value="F:DNA-binding transcription factor activity"/>
    <property type="evidence" value="ECO:0007669"/>
    <property type="project" value="InterPro"/>
</dbReference>
<keyword evidence="6" id="KW-1185">Reference proteome</keyword>
<accession>A0A8J3MYJ7</accession>
<evidence type="ECO:0000259" key="4">
    <source>
        <dbReference type="PROSITE" id="PS50949"/>
    </source>
</evidence>
<dbReference type="CDD" id="cd07377">
    <property type="entry name" value="WHTH_GntR"/>
    <property type="match status" value="1"/>
</dbReference>
<feature type="domain" description="HTH gntR-type" evidence="4">
    <location>
        <begin position="9"/>
        <end position="77"/>
    </location>
</feature>
<protein>
    <submittedName>
        <fullName evidence="5">GntR family transcriptional regulator</fullName>
    </submittedName>
</protein>
<name>A0A8J3MYJ7_9CHLR</name>
<dbReference type="InterPro" id="IPR000524">
    <property type="entry name" value="Tscrpt_reg_HTH_GntR"/>
</dbReference>
<dbReference type="Gene3D" id="1.10.10.10">
    <property type="entry name" value="Winged helix-like DNA-binding domain superfamily/Winged helix DNA-binding domain"/>
    <property type="match status" value="1"/>
</dbReference>
<evidence type="ECO:0000256" key="2">
    <source>
        <dbReference type="ARBA" id="ARBA00023125"/>
    </source>
</evidence>
<dbReference type="InterPro" id="IPR036390">
    <property type="entry name" value="WH_DNA-bd_sf"/>
</dbReference>
<organism evidence="5 6">
    <name type="scientific">Reticulibacter mediterranei</name>
    <dbReference type="NCBI Taxonomy" id="2778369"/>
    <lineage>
        <taxon>Bacteria</taxon>
        <taxon>Bacillati</taxon>
        <taxon>Chloroflexota</taxon>
        <taxon>Ktedonobacteria</taxon>
        <taxon>Ktedonobacterales</taxon>
        <taxon>Reticulibacteraceae</taxon>
        <taxon>Reticulibacter</taxon>
    </lineage>
</organism>
<dbReference type="Proteomes" id="UP000597444">
    <property type="component" value="Unassembled WGS sequence"/>
</dbReference>
<dbReference type="Pfam" id="PF07729">
    <property type="entry name" value="FCD"/>
    <property type="match status" value="1"/>
</dbReference>
<dbReference type="Pfam" id="PF00392">
    <property type="entry name" value="GntR"/>
    <property type="match status" value="1"/>
</dbReference>
<dbReference type="PANTHER" id="PTHR43537">
    <property type="entry name" value="TRANSCRIPTIONAL REGULATOR, GNTR FAMILY"/>
    <property type="match status" value="1"/>
</dbReference>
<dbReference type="InterPro" id="IPR008920">
    <property type="entry name" value="TF_FadR/GntR_C"/>
</dbReference>
<dbReference type="Gene3D" id="1.20.120.530">
    <property type="entry name" value="GntR ligand-binding domain-like"/>
    <property type="match status" value="1"/>
</dbReference>
<dbReference type="SMART" id="SM00895">
    <property type="entry name" value="FCD"/>
    <property type="match status" value="1"/>
</dbReference>
<gene>
    <name evidence="5" type="ORF">KSF_010000</name>
</gene>
<keyword evidence="2" id="KW-0238">DNA-binding</keyword>